<name>A0ABC8IPW3_ERUVS</name>
<evidence type="ECO:0000313" key="2">
    <source>
        <dbReference type="EMBL" id="CAH8286270.1"/>
    </source>
</evidence>
<dbReference type="InterPro" id="IPR036047">
    <property type="entry name" value="F-box-like_dom_sf"/>
</dbReference>
<dbReference type="PANTHER" id="PTHR31672:SF9">
    <property type="entry name" value="F-BOX DOMAIN-CONTAINING PROTEIN"/>
    <property type="match status" value="1"/>
</dbReference>
<dbReference type="PANTHER" id="PTHR31672">
    <property type="entry name" value="BNACNNG10540D PROTEIN"/>
    <property type="match status" value="1"/>
</dbReference>
<organism evidence="2 3">
    <name type="scientific">Eruca vesicaria subsp. sativa</name>
    <name type="common">Garden rocket</name>
    <name type="synonym">Eruca sativa</name>
    <dbReference type="NCBI Taxonomy" id="29727"/>
    <lineage>
        <taxon>Eukaryota</taxon>
        <taxon>Viridiplantae</taxon>
        <taxon>Streptophyta</taxon>
        <taxon>Embryophyta</taxon>
        <taxon>Tracheophyta</taxon>
        <taxon>Spermatophyta</taxon>
        <taxon>Magnoliopsida</taxon>
        <taxon>eudicotyledons</taxon>
        <taxon>Gunneridae</taxon>
        <taxon>Pentapetalae</taxon>
        <taxon>rosids</taxon>
        <taxon>malvids</taxon>
        <taxon>Brassicales</taxon>
        <taxon>Brassicaceae</taxon>
        <taxon>Brassiceae</taxon>
        <taxon>Eruca</taxon>
    </lineage>
</organism>
<keyword evidence="3" id="KW-1185">Reference proteome</keyword>
<reference evidence="2 3" key="1">
    <citation type="submission" date="2022-03" db="EMBL/GenBank/DDBJ databases">
        <authorList>
            <person name="Macdonald S."/>
            <person name="Ahmed S."/>
            <person name="Newling K."/>
        </authorList>
    </citation>
    <scope>NUCLEOTIDE SEQUENCE [LARGE SCALE GENOMIC DNA]</scope>
</reference>
<dbReference type="InterPro" id="IPR050796">
    <property type="entry name" value="SCF_F-box_component"/>
</dbReference>
<feature type="domain" description="F-box" evidence="1">
    <location>
        <begin position="9"/>
        <end position="48"/>
    </location>
</feature>
<accession>A0ABC8IPW3</accession>
<dbReference type="Gene3D" id="1.20.1280.50">
    <property type="match status" value="1"/>
</dbReference>
<dbReference type="SMART" id="SM00256">
    <property type="entry name" value="FBOX"/>
    <property type="match status" value="1"/>
</dbReference>
<gene>
    <name evidence="2" type="ORF">ERUC_LOCUS1015</name>
</gene>
<dbReference type="Proteomes" id="UP001642260">
    <property type="component" value="Unassembled WGS sequence"/>
</dbReference>
<proteinExistence type="predicted"/>
<dbReference type="InterPro" id="IPR001810">
    <property type="entry name" value="F-box_dom"/>
</dbReference>
<dbReference type="AlphaFoldDB" id="A0ABC8IPW3"/>
<dbReference type="CDD" id="cd22157">
    <property type="entry name" value="F-box_AtFBW1-like"/>
    <property type="match status" value="1"/>
</dbReference>
<comment type="caution">
    <text evidence="2">The sequence shown here is derived from an EMBL/GenBank/DDBJ whole genome shotgun (WGS) entry which is preliminary data.</text>
</comment>
<dbReference type="SUPFAM" id="SSF81383">
    <property type="entry name" value="F-box domain"/>
    <property type="match status" value="1"/>
</dbReference>
<sequence>MAMKTRTHLLEELQTEILARLPLRTIFRFKSVCKTWKSTIESAYFRRLFLSLHQNSSSASSWSLLYGSDELIGFHGCKTWDLPKSPASLIPPCSPRDLIFGDCSYVDFSGGLVLLIEGSYTAYGYVGNPVLQQWVKIPPTPPFDPMNYSTKFGNLVTRLDEDGVVLSFKVVRLVLYPTTNDYLVNMLVYSSETGVWTSKVIQSPHLFDNVNNINLNGMFYFSSLTVPGVLVAHDFYSESDQFRVVQLPDYPEINKHYKRTLTISGGFVMYVRTLAKKEETVLKIWRLKSDDDTWQLLWEVGFPVNGNYVPMAMNPFDVATVYLWSQLDHHLVSCNLRKRNYTILGDASNDGYQDCFIDHSACKKSVDEIWDTASSSGLDEDLDFSVCIWLFPFVIPRWMAPVPRPPQAEIMDTA</sequence>
<evidence type="ECO:0000259" key="1">
    <source>
        <dbReference type="SMART" id="SM00256"/>
    </source>
</evidence>
<protein>
    <recommendedName>
        <fullName evidence="1">F-box domain-containing protein</fullName>
    </recommendedName>
</protein>
<evidence type="ECO:0000313" key="3">
    <source>
        <dbReference type="Proteomes" id="UP001642260"/>
    </source>
</evidence>
<dbReference type="Pfam" id="PF24750">
    <property type="entry name" value="b-prop_At3g26010-like"/>
    <property type="match status" value="1"/>
</dbReference>
<dbReference type="InterPro" id="IPR056592">
    <property type="entry name" value="Beta-prop_At3g26010-like"/>
</dbReference>
<dbReference type="Pfam" id="PF00646">
    <property type="entry name" value="F-box"/>
    <property type="match status" value="1"/>
</dbReference>
<dbReference type="EMBL" id="CAKOAT010033336">
    <property type="protein sequence ID" value="CAH8286270.1"/>
    <property type="molecule type" value="Genomic_DNA"/>
</dbReference>